<dbReference type="Proteomes" id="UP000033066">
    <property type="component" value="Chromosome"/>
</dbReference>
<dbReference type="HOGENOM" id="CLU_2565709_0_0_2"/>
<feature type="transmembrane region" description="Helical" evidence="1">
    <location>
        <begin position="12"/>
        <end position="30"/>
    </location>
</feature>
<proteinExistence type="predicted"/>
<evidence type="ECO:0000313" key="2">
    <source>
        <dbReference type="EMBL" id="AKB80612.1"/>
    </source>
</evidence>
<accession>A0A0E3SJ52</accession>
<keyword evidence="3" id="KW-1185">Reference proteome</keyword>
<reference evidence="2" key="1">
    <citation type="submission" date="2014-07" db="EMBL/GenBank/DDBJ databases">
        <title>Methanogenic archaea and the global carbon cycle.</title>
        <authorList>
            <person name="Henriksen J.R."/>
            <person name="Luke J."/>
            <person name="Reinhart S."/>
            <person name="Benedict M.N."/>
            <person name="Youngblut N.D."/>
            <person name="Metcalf M.E."/>
            <person name="Whitaker R.J."/>
            <person name="Metcalf W.W."/>
        </authorList>
    </citation>
    <scope>NUCLEOTIDE SEQUENCE [LARGE SCALE GENOMIC DNA]</scope>
    <source>
        <strain evidence="2">3</strain>
    </source>
</reference>
<sequence length="81" mass="9561">MLLISLLDCFKELWRLWIFICFALAAATVTDTKKKATINRTSAFFTFPSVIPILPLQTNFIQTNFIRHIRPLYFIIDKYVF</sequence>
<dbReference type="EMBL" id="CP009517">
    <property type="protein sequence ID" value="AKB80612.1"/>
    <property type="molecule type" value="Genomic_DNA"/>
</dbReference>
<evidence type="ECO:0000313" key="3">
    <source>
        <dbReference type="Proteomes" id="UP000033066"/>
    </source>
</evidence>
<protein>
    <submittedName>
        <fullName evidence="2">Uncharacterized protein</fullName>
    </submittedName>
</protein>
<gene>
    <name evidence="2" type="ORF">MSBR3_0034</name>
</gene>
<name>A0A0E3SJ52_METBA</name>
<dbReference type="AlphaFoldDB" id="A0A0E3SJ52"/>
<keyword evidence="1" id="KW-1133">Transmembrane helix</keyword>
<evidence type="ECO:0000256" key="1">
    <source>
        <dbReference type="SAM" id="Phobius"/>
    </source>
</evidence>
<dbReference type="KEGG" id="mbak:MSBR3_0034"/>
<keyword evidence="1" id="KW-0472">Membrane</keyword>
<organism evidence="2 3">
    <name type="scientific">Methanosarcina barkeri 3</name>
    <dbReference type="NCBI Taxonomy" id="1434107"/>
    <lineage>
        <taxon>Archaea</taxon>
        <taxon>Methanobacteriati</taxon>
        <taxon>Methanobacteriota</taxon>
        <taxon>Stenosarchaea group</taxon>
        <taxon>Methanomicrobia</taxon>
        <taxon>Methanosarcinales</taxon>
        <taxon>Methanosarcinaceae</taxon>
        <taxon>Methanosarcina</taxon>
    </lineage>
</organism>
<keyword evidence="1" id="KW-0812">Transmembrane</keyword>